<evidence type="ECO:0000313" key="12">
    <source>
        <dbReference type="EMBL" id="MTL94410.1"/>
    </source>
</evidence>
<evidence type="ECO:0000256" key="6">
    <source>
        <dbReference type="ARBA" id="ARBA00022908"/>
    </source>
</evidence>
<dbReference type="RefSeq" id="WP_129821636.1">
    <property type="nucleotide sequence ID" value="NZ_CABJBH010000013.1"/>
</dbReference>
<dbReference type="PROSITE" id="PS51898">
    <property type="entry name" value="TYR_RECOMBINASE"/>
    <property type="match status" value="1"/>
</dbReference>
<dbReference type="AlphaFoldDB" id="A0A6G2CG05"/>
<dbReference type="NCBIfam" id="TIGR02224">
    <property type="entry name" value="recomb_XerC"/>
    <property type="match status" value="1"/>
</dbReference>
<proteinExistence type="inferred from homology"/>
<dbReference type="Gene3D" id="1.10.150.130">
    <property type="match status" value="1"/>
</dbReference>
<comment type="caution">
    <text evidence="12">The sequence shown here is derived from an EMBL/GenBank/DDBJ whole genome shotgun (WGS) entry which is preliminary data.</text>
</comment>
<dbReference type="InterPro" id="IPR011931">
    <property type="entry name" value="Recomb_XerC"/>
</dbReference>
<dbReference type="EMBL" id="WMQV01000015">
    <property type="protein sequence ID" value="MTL94410.1"/>
    <property type="molecule type" value="Genomic_DNA"/>
</dbReference>
<feature type="active site" evidence="10">
    <location>
        <position position="245"/>
    </location>
</feature>
<sequence>MNEWILKYMDYLKYEKRYSEHTLLNYERDVKEWFSFCQREGINEFEFDYSDVRSYLNDCYTHQLSRSTMSRKLSSLRSYYQFLLKEKQVKQNPFLIMKGPKKAGTLPQFLYEEELQALFDSIDQTSILGCRNYALLELLYGTGIRVSECCQMKQSQLNVELGTVLIHGKGGKDRYVPIGEFAVEAIEAYLQRSRPQLLKKSNLETDVLFLNHLGTPLTERGVRDILSRMTNQTAKHIKVAPHMIRHTFATHLLNNGADLRSVQELLGHENLSSTQIYTHVSKEHLRQAYALAHPRARKDRK</sequence>
<reference evidence="12" key="1">
    <citation type="journal article" date="2019" name="Nat. Med.">
        <title>A library of human gut bacterial isolates paired with longitudinal multiomics data enables mechanistic microbiome research.</title>
        <authorList>
            <person name="Poyet M."/>
            <person name="Groussin M."/>
            <person name="Gibbons S.M."/>
            <person name="Avila-Pacheco J."/>
            <person name="Jiang X."/>
            <person name="Kearney S.M."/>
            <person name="Perrotta A.R."/>
            <person name="Berdy B."/>
            <person name="Zhao S."/>
            <person name="Lieberman T.D."/>
            <person name="Swanson P.K."/>
            <person name="Smith M."/>
            <person name="Roesemann S."/>
            <person name="Alexander J.E."/>
            <person name="Rich S.A."/>
            <person name="Livny J."/>
            <person name="Vlamakis H."/>
            <person name="Clish C."/>
            <person name="Bullock K."/>
            <person name="Deik A."/>
            <person name="Scott J."/>
            <person name="Pierce K.A."/>
            <person name="Xavier R.J."/>
            <person name="Alm E.J."/>
        </authorList>
    </citation>
    <scope>NUCLEOTIDE SEQUENCE</scope>
    <source>
        <strain evidence="12">BIOML-A179</strain>
    </source>
</reference>
<dbReference type="InterPro" id="IPR010998">
    <property type="entry name" value="Integrase_recombinase_N"/>
</dbReference>
<keyword evidence="7 10" id="KW-0238">DNA-binding</keyword>
<organism evidence="12">
    <name type="scientific">Turicibacter sanguinis</name>
    <dbReference type="NCBI Taxonomy" id="154288"/>
    <lineage>
        <taxon>Bacteria</taxon>
        <taxon>Bacillati</taxon>
        <taxon>Bacillota</taxon>
        <taxon>Erysipelotrichia</taxon>
        <taxon>Erysipelotrichales</taxon>
        <taxon>Turicibacteraceae</taxon>
        <taxon>Turicibacter</taxon>
    </lineage>
</organism>
<dbReference type="GO" id="GO:0003677">
    <property type="term" value="F:DNA binding"/>
    <property type="evidence" value="ECO:0007669"/>
    <property type="project" value="UniProtKB-UniRule"/>
</dbReference>
<dbReference type="InterPro" id="IPR013762">
    <property type="entry name" value="Integrase-like_cat_sf"/>
</dbReference>
<protein>
    <recommendedName>
        <fullName evidence="10 11">Tyrosine recombinase XerC</fullName>
    </recommendedName>
</protein>
<evidence type="ECO:0000256" key="2">
    <source>
        <dbReference type="ARBA" id="ARBA00006657"/>
    </source>
</evidence>
<dbReference type="GO" id="GO:0005737">
    <property type="term" value="C:cytoplasm"/>
    <property type="evidence" value="ECO:0007669"/>
    <property type="project" value="UniProtKB-SubCell"/>
</dbReference>
<evidence type="ECO:0000256" key="8">
    <source>
        <dbReference type="ARBA" id="ARBA00023172"/>
    </source>
</evidence>
<keyword evidence="3 10" id="KW-0963">Cytoplasm</keyword>
<feature type="active site" evidence="10">
    <location>
        <position position="145"/>
    </location>
</feature>
<dbReference type="GO" id="GO:0051301">
    <property type="term" value="P:cell division"/>
    <property type="evidence" value="ECO:0007669"/>
    <property type="project" value="UniProtKB-UniRule"/>
</dbReference>
<dbReference type="InterPro" id="IPR002104">
    <property type="entry name" value="Integrase_catalytic"/>
</dbReference>
<gene>
    <name evidence="10 12" type="primary">xerC</name>
    <name evidence="12" type="ORF">GMA64_07715</name>
</gene>
<feature type="active site" evidence="10">
    <location>
        <position position="242"/>
    </location>
</feature>
<evidence type="ECO:0000256" key="3">
    <source>
        <dbReference type="ARBA" id="ARBA00022490"/>
    </source>
</evidence>
<dbReference type="Pfam" id="PF00589">
    <property type="entry name" value="Phage_integrase"/>
    <property type="match status" value="1"/>
</dbReference>
<comment type="subunit">
    <text evidence="10">Forms a cyclic heterotetrameric complex composed of two molecules of XerC and two molecules of XerD.</text>
</comment>
<keyword evidence="6 10" id="KW-0229">DNA integration</keyword>
<evidence type="ECO:0000256" key="9">
    <source>
        <dbReference type="ARBA" id="ARBA00023306"/>
    </source>
</evidence>
<dbReference type="Pfam" id="PF02899">
    <property type="entry name" value="Phage_int_SAM_1"/>
    <property type="match status" value="1"/>
</dbReference>
<evidence type="ECO:0000256" key="5">
    <source>
        <dbReference type="ARBA" id="ARBA00022829"/>
    </source>
</evidence>
<name>A0A6G2CG05_9FIRM</name>
<dbReference type="PROSITE" id="PS51900">
    <property type="entry name" value="CB"/>
    <property type="match status" value="1"/>
</dbReference>
<dbReference type="PANTHER" id="PTHR30349:SF77">
    <property type="entry name" value="TYROSINE RECOMBINASE XERC"/>
    <property type="match status" value="1"/>
</dbReference>
<keyword evidence="4 10" id="KW-0132">Cell division</keyword>
<evidence type="ECO:0000256" key="10">
    <source>
        <dbReference type="HAMAP-Rule" id="MF_01808"/>
    </source>
</evidence>
<dbReference type="GO" id="GO:0009037">
    <property type="term" value="F:tyrosine-based site-specific recombinase activity"/>
    <property type="evidence" value="ECO:0007669"/>
    <property type="project" value="UniProtKB-UniRule"/>
</dbReference>
<keyword evidence="8 10" id="KW-0233">DNA recombination</keyword>
<feature type="active site" description="O-(3'-phospho-DNA)-tyrosine intermediate" evidence="10">
    <location>
        <position position="277"/>
    </location>
</feature>
<dbReference type="NCBIfam" id="NF001399">
    <property type="entry name" value="PRK00283.1"/>
    <property type="match status" value="1"/>
</dbReference>
<feature type="active site" evidence="10">
    <location>
        <position position="268"/>
    </location>
</feature>
<comment type="similarity">
    <text evidence="2 10">Belongs to the 'phage' integrase family. XerC subfamily.</text>
</comment>
<feature type="active site" evidence="10">
    <location>
        <position position="169"/>
    </location>
</feature>
<evidence type="ECO:0000256" key="4">
    <source>
        <dbReference type="ARBA" id="ARBA00022618"/>
    </source>
</evidence>
<dbReference type="InterPro" id="IPR004107">
    <property type="entry name" value="Integrase_SAM-like_N"/>
</dbReference>
<dbReference type="GO" id="GO:0007059">
    <property type="term" value="P:chromosome segregation"/>
    <property type="evidence" value="ECO:0007669"/>
    <property type="project" value="UniProtKB-UniRule"/>
</dbReference>
<dbReference type="InterPro" id="IPR011010">
    <property type="entry name" value="DNA_brk_join_enz"/>
</dbReference>
<accession>A0A6G2CG05</accession>
<dbReference type="HAMAP" id="MF_01808">
    <property type="entry name" value="Recomb_XerC_XerD"/>
    <property type="match status" value="1"/>
</dbReference>
<keyword evidence="9 10" id="KW-0131">Cell cycle</keyword>
<dbReference type="InterPro" id="IPR023009">
    <property type="entry name" value="Tyrosine_recombinase_XerC/XerD"/>
</dbReference>
<dbReference type="InterPro" id="IPR050090">
    <property type="entry name" value="Tyrosine_recombinase_XerCD"/>
</dbReference>
<comment type="subcellular location">
    <subcellularLocation>
        <location evidence="1 10">Cytoplasm</location>
    </subcellularLocation>
</comment>
<evidence type="ECO:0000256" key="11">
    <source>
        <dbReference type="NCBIfam" id="TIGR02224"/>
    </source>
</evidence>
<dbReference type="InterPro" id="IPR044068">
    <property type="entry name" value="CB"/>
</dbReference>
<dbReference type="Gene3D" id="1.10.443.10">
    <property type="entry name" value="Intergrase catalytic core"/>
    <property type="match status" value="1"/>
</dbReference>
<evidence type="ECO:0000256" key="7">
    <source>
        <dbReference type="ARBA" id="ARBA00023125"/>
    </source>
</evidence>
<dbReference type="SUPFAM" id="SSF56349">
    <property type="entry name" value="DNA breaking-rejoining enzymes"/>
    <property type="match status" value="1"/>
</dbReference>
<dbReference type="GO" id="GO:0006313">
    <property type="term" value="P:DNA transposition"/>
    <property type="evidence" value="ECO:0007669"/>
    <property type="project" value="UniProtKB-UniRule"/>
</dbReference>
<dbReference type="CDD" id="cd00798">
    <property type="entry name" value="INT_XerDC_C"/>
    <property type="match status" value="1"/>
</dbReference>
<keyword evidence="5 10" id="KW-0159">Chromosome partition</keyword>
<dbReference type="PANTHER" id="PTHR30349">
    <property type="entry name" value="PHAGE INTEGRASE-RELATED"/>
    <property type="match status" value="1"/>
</dbReference>
<evidence type="ECO:0000256" key="1">
    <source>
        <dbReference type="ARBA" id="ARBA00004496"/>
    </source>
</evidence>
<comment type="function">
    <text evidence="10">Site-specific tyrosine recombinase, which acts by catalyzing the cutting and rejoining of the recombining DNA molecules. The XerC-XerD complex is essential to convert dimers of the bacterial chromosome into monomers to permit their segregation at cell division. It also contributes to the segregational stability of plasmids.</text>
</comment>